<sequence>MATFPVKRFILCGAVIGALCSALQQVEIFCNIHKERQVIANLQETVFFNCSVLRGRPMRQITWSKEDNGRKLQGLSTLPSESAPGLWSSVQISNISAKDYGRYRCEVSKDNGTDVCSVVLHVKTHPHFSKARGFFTTTPQILLEGHNPVFYCYASGWPKPSFTWLKDEVVVKDGDGNHSYGLTKRNGLLLSGLDLEIFYVRQKEDEGRYTCVAKNKFGEKRYQIKLFVNKKSRSQPKVHPYASIDQVTIKKSDNALLKCVGENTPNSTTFVSWAFKGKTLLLDGNNGLHHESNYVFFEEHSIPKVNFSLLIKNVTEQDTGAYHCKVLTLKGSDSGTIHLNLVELNNTKSKDFQYDVFISFSTLDYNWVRDNLTPVLESKRINYCIHSRDFIVGKAIIENIADSIYNSRKVLAVISRNYLDSNFCREELEIAMHRSAEMADSSLLLIRLDGVDTKNLPKTLRRRTFLDYSSNMERVDWEERLLKQIQFDARGFHMNGKSNFSTDTVQLISHL</sequence>
<evidence type="ECO:0000256" key="5">
    <source>
        <dbReference type="ARBA" id="ARBA00022830"/>
    </source>
</evidence>
<comment type="subunit">
    <text evidence="11">Interacts with host IFNA1.</text>
</comment>
<feature type="signal peptide" evidence="14">
    <location>
        <begin position="1"/>
        <end position="25"/>
    </location>
</feature>
<dbReference type="InterPro" id="IPR015621">
    <property type="entry name" value="IL-1_rcpt_fam"/>
</dbReference>
<dbReference type="Gene3D" id="2.60.40.10">
    <property type="entry name" value="Immunoglobulins"/>
    <property type="match status" value="3"/>
</dbReference>
<dbReference type="GO" id="GO:0007165">
    <property type="term" value="P:signal transduction"/>
    <property type="evidence" value="ECO:0007669"/>
    <property type="project" value="InterPro"/>
</dbReference>
<dbReference type="SMART" id="SM00409">
    <property type="entry name" value="IG"/>
    <property type="match status" value="3"/>
</dbReference>
<dbReference type="InterPro" id="IPR003599">
    <property type="entry name" value="Ig_sub"/>
</dbReference>
<evidence type="ECO:0000256" key="4">
    <source>
        <dbReference type="ARBA" id="ARBA00022801"/>
    </source>
</evidence>
<keyword evidence="8" id="KW-0325">Glycoprotein</keyword>
<keyword evidence="3" id="KW-1090">Inhibition of host innate immune response by virus</keyword>
<feature type="domain" description="Ig-like" evidence="16">
    <location>
        <begin position="126"/>
        <end position="229"/>
    </location>
</feature>
<comment type="similarity">
    <text evidence="1">Belongs to the interleukin-1 receptor family.</text>
</comment>
<evidence type="ECO:0000259" key="16">
    <source>
        <dbReference type="PROSITE" id="PS50835"/>
    </source>
</evidence>
<keyword evidence="4" id="KW-0378">Hydrolase</keyword>
<evidence type="ECO:0000256" key="8">
    <source>
        <dbReference type="ARBA" id="ARBA00023180"/>
    </source>
</evidence>
<keyword evidence="7" id="KW-1015">Disulfide bond</keyword>
<keyword evidence="6" id="KW-0520">NAD</keyword>
<dbReference type="PANTHER" id="PTHR11890:SF44">
    <property type="entry name" value="X-LINKED INTERLEUKIN-1 RECEPTOR ACCESSORY PROTEIN-LIKE 2"/>
    <property type="match status" value="1"/>
</dbReference>
<dbReference type="PROSITE" id="PS50835">
    <property type="entry name" value="IG_LIKE"/>
    <property type="match status" value="3"/>
</dbReference>
<keyword evidence="3" id="KW-0899">Viral immunoevasion</keyword>
<dbReference type="InterPro" id="IPR036179">
    <property type="entry name" value="Ig-like_dom_sf"/>
</dbReference>
<comment type="function">
    <text evidence="13">Counteracts the antiviral effects of host IFN-alpha/beta and key IFN-inducible proteins involved in viral RNA degradation suxh as host OAS1. Acts as a soluble IFN-alpha receptor and thus inhibits the interaction between host IFN-alpha and its receptor.</text>
</comment>
<evidence type="ECO:0000256" key="14">
    <source>
        <dbReference type="SAM" id="SignalP"/>
    </source>
</evidence>
<dbReference type="Proteomes" id="UP000275408">
    <property type="component" value="Unassembled WGS sequence"/>
</dbReference>
<evidence type="ECO:0000256" key="1">
    <source>
        <dbReference type="ARBA" id="ARBA00009752"/>
    </source>
</evidence>
<proteinExistence type="inferred from homology"/>
<keyword evidence="10" id="KW-0393">Immunoglobulin domain</keyword>
<dbReference type="PANTHER" id="PTHR11890">
    <property type="entry name" value="INTERLEUKIN-1 RECEPTOR FAMILY MEMBER"/>
    <property type="match status" value="1"/>
</dbReference>
<accession>A0A3M6TVS5</accession>
<keyword evidence="5" id="KW-1114">Inhibition of host interferon signaling pathway by virus</keyword>
<evidence type="ECO:0000256" key="2">
    <source>
        <dbReference type="ARBA" id="ARBA00022518"/>
    </source>
</evidence>
<keyword evidence="3" id="KW-0945">Host-virus interaction</keyword>
<dbReference type="PRINTS" id="PR01537">
    <property type="entry name" value="INTRLKN1R1F"/>
</dbReference>
<protein>
    <recommendedName>
        <fullName evidence="12">Soluble interferon alpha/beta receptor OPG204</fullName>
    </recommendedName>
</protein>
<evidence type="ECO:0000256" key="7">
    <source>
        <dbReference type="ARBA" id="ARBA00023157"/>
    </source>
</evidence>
<dbReference type="Pfam" id="PF07679">
    <property type="entry name" value="I-set"/>
    <property type="match status" value="1"/>
</dbReference>
<dbReference type="GO" id="GO:0016787">
    <property type="term" value="F:hydrolase activity"/>
    <property type="evidence" value="ECO:0007669"/>
    <property type="project" value="UniProtKB-KW"/>
</dbReference>
<reference evidence="17 18" key="1">
    <citation type="journal article" date="2018" name="Sci. Rep.">
        <title>Comparative analysis of the Pocillopora damicornis genome highlights role of immune system in coral evolution.</title>
        <authorList>
            <person name="Cunning R."/>
            <person name="Bay R.A."/>
            <person name="Gillette P."/>
            <person name="Baker A.C."/>
            <person name="Traylor-Knowles N."/>
        </authorList>
    </citation>
    <scope>NUCLEOTIDE SEQUENCE [LARGE SCALE GENOMIC DNA]</scope>
    <source>
        <strain evidence="17">RSMAS</strain>
        <tissue evidence="17">Whole animal</tissue>
    </source>
</reference>
<evidence type="ECO:0000313" key="17">
    <source>
        <dbReference type="EMBL" id="RMX45502.1"/>
    </source>
</evidence>
<dbReference type="InterPro" id="IPR013106">
    <property type="entry name" value="Ig_V-set"/>
</dbReference>
<evidence type="ECO:0000259" key="15">
    <source>
        <dbReference type="PROSITE" id="PS50104"/>
    </source>
</evidence>
<dbReference type="EMBL" id="RCHS01002817">
    <property type="protein sequence ID" value="RMX45502.1"/>
    <property type="molecule type" value="Genomic_DNA"/>
</dbReference>
<dbReference type="Pfam" id="PF13676">
    <property type="entry name" value="TIR_2"/>
    <property type="match status" value="1"/>
</dbReference>
<dbReference type="InterPro" id="IPR035897">
    <property type="entry name" value="Toll_tir_struct_dom_sf"/>
</dbReference>
<evidence type="ECO:0000256" key="12">
    <source>
        <dbReference type="ARBA" id="ARBA00041012"/>
    </source>
</evidence>
<gene>
    <name evidence="17" type="ORF">pdam_00008431</name>
</gene>
<evidence type="ECO:0000256" key="6">
    <source>
        <dbReference type="ARBA" id="ARBA00023027"/>
    </source>
</evidence>
<dbReference type="Gene3D" id="3.40.50.10140">
    <property type="entry name" value="Toll/interleukin-1 receptor homology (TIR) domain"/>
    <property type="match status" value="1"/>
</dbReference>
<feature type="domain" description="Ig-like" evidence="16">
    <location>
        <begin position="236"/>
        <end position="342"/>
    </location>
</feature>
<evidence type="ECO:0000256" key="9">
    <source>
        <dbReference type="ARBA" id="ARBA00023258"/>
    </source>
</evidence>
<dbReference type="GO" id="GO:0039502">
    <property type="term" value="P:symbiont-mediated suppression of host type I interferon-mediated signaling pathway"/>
    <property type="evidence" value="ECO:0007669"/>
    <property type="project" value="UniProtKB-KW"/>
</dbReference>
<dbReference type="InterPro" id="IPR013783">
    <property type="entry name" value="Ig-like_fold"/>
</dbReference>
<organism evidence="17 18">
    <name type="scientific">Pocillopora damicornis</name>
    <name type="common">Cauliflower coral</name>
    <name type="synonym">Millepora damicornis</name>
    <dbReference type="NCBI Taxonomy" id="46731"/>
    <lineage>
        <taxon>Eukaryota</taxon>
        <taxon>Metazoa</taxon>
        <taxon>Cnidaria</taxon>
        <taxon>Anthozoa</taxon>
        <taxon>Hexacorallia</taxon>
        <taxon>Scleractinia</taxon>
        <taxon>Astrocoeniina</taxon>
        <taxon>Pocilloporidae</taxon>
        <taxon>Pocillopora</taxon>
    </lineage>
</organism>
<evidence type="ECO:0000256" key="10">
    <source>
        <dbReference type="ARBA" id="ARBA00023319"/>
    </source>
</evidence>
<dbReference type="InterPro" id="IPR007110">
    <property type="entry name" value="Ig-like_dom"/>
</dbReference>
<dbReference type="SUPFAM" id="SSF52200">
    <property type="entry name" value="Toll/Interleukin receptor TIR domain"/>
    <property type="match status" value="1"/>
</dbReference>
<comment type="caution">
    <text evidence="17">The sequence shown here is derived from an EMBL/GenBank/DDBJ whole genome shotgun (WGS) entry which is preliminary data.</text>
</comment>
<dbReference type="Pfam" id="PF13927">
    <property type="entry name" value="Ig_3"/>
    <property type="match status" value="1"/>
</dbReference>
<dbReference type="CDD" id="cd00096">
    <property type="entry name" value="Ig"/>
    <property type="match status" value="1"/>
</dbReference>
<dbReference type="SUPFAM" id="SSF48726">
    <property type="entry name" value="Immunoglobulin"/>
    <property type="match status" value="3"/>
</dbReference>
<evidence type="ECO:0000256" key="11">
    <source>
        <dbReference type="ARBA" id="ARBA00038761"/>
    </source>
</evidence>
<dbReference type="SMART" id="SM00255">
    <property type="entry name" value="TIR"/>
    <property type="match status" value="1"/>
</dbReference>
<dbReference type="SMART" id="SM00408">
    <property type="entry name" value="IGc2"/>
    <property type="match status" value="3"/>
</dbReference>
<dbReference type="InterPro" id="IPR000157">
    <property type="entry name" value="TIR_dom"/>
</dbReference>
<feature type="domain" description="Ig-like" evidence="16">
    <location>
        <begin position="44"/>
        <end position="121"/>
    </location>
</feature>
<keyword evidence="14" id="KW-0732">Signal</keyword>
<evidence type="ECO:0000256" key="3">
    <source>
        <dbReference type="ARBA" id="ARBA00022632"/>
    </source>
</evidence>
<keyword evidence="18" id="KW-1185">Reference proteome</keyword>
<name>A0A3M6TVS5_POCDA</name>
<evidence type="ECO:0000313" key="18">
    <source>
        <dbReference type="Proteomes" id="UP000275408"/>
    </source>
</evidence>
<dbReference type="OrthoDB" id="5949550at2759"/>
<dbReference type="InterPro" id="IPR003598">
    <property type="entry name" value="Ig_sub2"/>
</dbReference>
<dbReference type="AlphaFoldDB" id="A0A3M6TVS5"/>
<dbReference type="Pfam" id="PF07686">
    <property type="entry name" value="V-set"/>
    <property type="match status" value="1"/>
</dbReference>
<keyword evidence="9" id="KW-0922">Interferon antiviral system evasion</keyword>
<dbReference type="PROSITE" id="PS50104">
    <property type="entry name" value="TIR"/>
    <property type="match status" value="1"/>
</dbReference>
<feature type="chain" id="PRO_5018290257" description="Soluble interferon alpha/beta receptor OPG204" evidence="14">
    <location>
        <begin position="26"/>
        <end position="511"/>
    </location>
</feature>
<feature type="domain" description="TIR" evidence="15">
    <location>
        <begin position="352"/>
        <end position="486"/>
    </location>
</feature>
<evidence type="ECO:0000256" key="13">
    <source>
        <dbReference type="ARBA" id="ARBA00045444"/>
    </source>
</evidence>
<keyword evidence="2" id="KW-0244">Early protein</keyword>
<dbReference type="InterPro" id="IPR013098">
    <property type="entry name" value="Ig_I-set"/>
</dbReference>